<dbReference type="InterPro" id="IPR011706">
    <property type="entry name" value="Cu-oxidase_C"/>
</dbReference>
<feature type="domain" description="Plastocyanin-like" evidence="5">
    <location>
        <begin position="238"/>
        <end position="351"/>
    </location>
</feature>
<evidence type="ECO:0000256" key="3">
    <source>
        <dbReference type="ARBA" id="ARBA00023008"/>
    </source>
</evidence>
<feature type="region of interest" description="Disordered" evidence="4">
    <location>
        <begin position="33"/>
        <end position="54"/>
    </location>
</feature>
<dbReference type="AlphaFoldDB" id="A0ABD5UJ24"/>
<keyword evidence="9" id="KW-1185">Reference proteome</keyword>
<dbReference type="InterPro" id="IPR033138">
    <property type="entry name" value="Cu_oxidase_CS"/>
</dbReference>
<dbReference type="Pfam" id="PF07732">
    <property type="entry name" value="Cu-oxidase_3"/>
    <property type="match status" value="1"/>
</dbReference>
<dbReference type="EMBL" id="JBHSXM010000005">
    <property type="protein sequence ID" value="MFC6838397.1"/>
    <property type="molecule type" value="Genomic_DNA"/>
</dbReference>
<dbReference type="InterPro" id="IPR006311">
    <property type="entry name" value="TAT_signal"/>
</dbReference>
<evidence type="ECO:0000259" key="7">
    <source>
        <dbReference type="Pfam" id="PF07732"/>
    </source>
</evidence>
<feature type="domain" description="Plastocyanin-like" evidence="6">
    <location>
        <begin position="390"/>
        <end position="492"/>
    </location>
</feature>
<dbReference type="Pfam" id="PF00394">
    <property type="entry name" value="Cu-oxidase"/>
    <property type="match status" value="1"/>
</dbReference>
<evidence type="ECO:0000256" key="4">
    <source>
        <dbReference type="SAM" id="MobiDB-lite"/>
    </source>
</evidence>
<comment type="caution">
    <text evidence="8">The sequence shown here is derived from an EMBL/GenBank/DDBJ whole genome shotgun (WGS) entry which is preliminary data.</text>
</comment>
<evidence type="ECO:0000256" key="1">
    <source>
        <dbReference type="ARBA" id="ARBA00022723"/>
    </source>
</evidence>
<evidence type="ECO:0000313" key="9">
    <source>
        <dbReference type="Proteomes" id="UP001596406"/>
    </source>
</evidence>
<protein>
    <submittedName>
        <fullName evidence="8">Multicopper oxidase family protein</fullName>
    </submittedName>
</protein>
<dbReference type="InterPro" id="IPR001117">
    <property type="entry name" value="Cu-oxidase_2nd"/>
</dbReference>
<feature type="domain" description="Plastocyanin-like" evidence="7">
    <location>
        <begin position="63"/>
        <end position="172"/>
    </location>
</feature>
<organism evidence="8 9">
    <name type="scientific">Halomarina ordinaria</name>
    <dbReference type="NCBI Taxonomy" id="3033939"/>
    <lineage>
        <taxon>Archaea</taxon>
        <taxon>Methanobacteriati</taxon>
        <taxon>Methanobacteriota</taxon>
        <taxon>Stenosarchaea group</taxon>
        <taxon>Halobacteria</taxon>
        <taxon>Halobacteriales</taxon>
        <taxon>Natronomonadaceae</taxon>
        <taxon>Halomarina</taxon>
    </lineage>
</organism>
<name>A0ABD5UJ24_9EURY</name>
<dbReference type="Proteomes" id="UP001596406">
    <property type="component" value="Unassembled WGS sequence"/>
</dbReference>
<dbReference type="InterPro" id="IPR011707">
    <property type="entry name" value="Cu-oxidase-like_N"/>
</dbReference>
<dbReference type="RefSeq" id="WP_304450087.1">
    <property type="nucleotide sequence ID" value="NZ_JARRAH010000005.1"/>
</dbReference>
<dbReference type="CDD" id="cd13896">
    <property type="entry name" value="CuRO_3_CopA"/>
    <property type="match status" value="1"/>
</dbReference>
<keyword evidence="2" id="KW-0560">Oxidoreductase</keyword>
<keyword evidence="3" id="KW-0186">Copper</keyword>
<evidence type="ECO:0000256" key="2">
    <source>
        <dbReference type="ARBA" id="ARBA00023002"/>
    </source>
</evidence>
<dbReference type="PROSITE" id="PS00079">
    <property type="entry name" value="MULTICOPPER_OXIDASE1"/>
    <property type="match status" value="2"/>
</dbReference>
<dbReference type="Pfam" id="PF07731">
    <property type="entry name" value="Cu-oxidase_2"/>
    <property type="match status" value="1"/>
</dbReference>
<evidence type="ECO:0000259" key="5">
    <source>
        <dbReference type="Pfam" id="PF00394"/>
    </source>
</evidence>
<reference evidence="8 9" key="1">
    <citation type="journal article" date="2019" name="Int. J. Syst. Evol. Microbiol.">
        <title>The Global Catalogue of Microorganisms (GCM) 10K type strain sequencing project: providing services to taxonomists for standard genome sequencing and annotation.</title>
        <authorList>
            <consortium name="The Broad Institute Genomics Platform"/>
            <consortium name="The Broad Institute Genome Sequencing Center for Infectious Disease"/>
            <person name="Wu L."/>
            <person name="Ma J."/>
        </authorList>
    </citation>
    <scope>NUCLEOTIDE SEQUENCE [LARGE SCALE GENOMIC DNA]</scope>
    <source>
        <strain evidence="8 9">PSRA2</strain>
    </source>
</reference>
<dbReference type="CDD" id="cd13861">
    <property type="entry name" value="CuRO_1_CumA_like"/>
    <property type="match status" value="1"/>
</dbReference>
<dbReference type="SUPFAM" id="SSF49503">
    <property type="entry name" value="Cupredoxins"/>
    <property type="match status" value="3"/>
</dbReference>
<evidence type="ECO:0000259" key="6">
    <source>
        <dbReference type="Pfam" id="PF07731"/>
    </source>
</evidence>
<dbReference type="PROSITE" id="PS51318">
    <property type="entry name" value="TAT"/>
    <property type="match status" value="1"/>
</dbReference>
<dbReference type="Gene3D" id="2.60.40.420">
    <property type="entry name" value="Cupredoxins - blue copper proteins"/>
    <property type="match status" value="3"/>
</dbReference>
<gene>
    <name evidence="8" type="ORF">ACFQHK_18095</name>
</gene>
<dbReference type="PANTHER" id="PTHR11709:SF394">
    <property type="entry name" value="FI03373P-RELATED"/>
    <property type="match status" value="1"/>
</dbReference>
<sequence length="496" mass="53002">MTVQPPTSRRRFLQALGVGSLGTLAGCTQFDRSTAESDGSAVTPRSAPEGPADATATLRAAPGTVEPGSDTPSETWLYNGTFPGPELRLSEGDVFEAAVTNDLPEATTIHWHGIPVPNGMDGVPDVTQEPVASTESFTYKFRAEPAGTYFFHSHVGLQLDRGLLAPLVIEESDPHVAYDREYTVVVDDYLEGTPEPLSGNATDGNRGRGGMGGGGMGGGGMGGGGMNDGDRMSGGMMTDRRPPYAGLLINGRLPTDPRTFEVQEGERVRFRFINASAATLFRVRVAGHPLTVTHADGRPVDPVTVDSFAFGSGERYDAIIDADEPGTWEVRAAAVDGDESPARAILAYEGASGASPTAPSGDGRQLSYGDLVAVSPLDDVDGNPDRTFDLTLSAGGRSNEWVIDGQAYPDADPLEVREGEHVRVRMTNRSPVVHPMHLHGHFFQVDEAVKDTVVVPGHRGQVTFDFVADNPGDWLFHCHNLYHLEAGMARVIQYFE</sequence>
<dbReference type="GO" id="GO:0046872">
    <property type="term" value="F:metal ion binding"/>
    <property type="evidence" value="ECO:0007669"/>
    <property type="project" value="UniProtKB-KW"/>
</dbReference>
<dbReference type="PROSITE" id="PS00080">
    <property type="entry name" value="MULTICOPPER_OXIDASE2"/>
    <property type="match status" value="1"/>
</dbReference>
<proteinExistence type="predicted"/>
<dbReference type="InterPro" id="IPR008972">
    <property type="entry name" value="Cupredoxin"/>
</dbReference>
<dbReference type="InterPro" id="IPR045087">
    <property type="entry name" value="Cu-oxidase_fam"/>
</dbReference>
<dbReference type="InterPro" id="IPR002355">
    <property type="entry name" value="Cu_oxidase_Cu_BS"/>
</dbReference>
<keyword evidence="1" id="KW-0479">Metal-binding</keyword>
<dbReference type="GO" id="GO:0016491">
    <property type="term" value="F:oxidoreductase activity"/>
    <property type="evidence" value="ECO:0007669"/>
    <property type="project" value="UniProtKB-KW"/>
</dbReference>
<evidence type="ECO:0000313" key="8">
    <source>
        <dbReference type="EMBL" id="MFC6838397.1"/>
    </source>
</evidence>
<dbReference type="InterPro" id="IPR034279">
    <property type="entry name" value="CuRO_3_CopA"/>
</dbReference>
<dbReference type="PANTHER" id="PTHR11709">
    <property type="entry name" value="MULTI-COPPER OXIDASE"/>
    <property type="match status" value="1"/>
</dbReference>
<accession>A0ABD5UJ24</accession>